<dbReference type="OMA" id="WAPALWR"/>
<dbReference type="Proteomes" id="UP000261620">
    <property type="component" value="Unplaced"/>
</dbReference>
<proteinExistence type="predicted"/>
<name>A0A3Q3VRJ9_MOLML</name>
<dbReference type="Pfam" id="PF15071">
    <property type="entry name" value="TMEM220"/>
    <property type="match status" value="1"/>
</dbReference>
<evidence type="ECO:0000256" key="1">
    <source>
        <dbReference type="SAM" id="Phobius"/>
    </source>
</evidence>
<feature type="transmembrane region" description="Helical" evidence="1">
    <location>
        <begin position="68"/>
        <end position="85"/>
    </location>
</feature>
<protein>
    <recommendedName>
        <fullName evidence="4">Transmembrane protein 220</fullName>
    </recommendedName>
</protein>
<feature type="transmembrane region" description="Helical" evidence="1">
    <location>
        <begin position="38"/>
        <end position="56"/>
    </location>
</feature>
<dbReference type="Ensembl" id="ENSMMOT00000001035.1">
    <property type="protein sequence ID" value="ENSMMOP00000001012.1"/>
    <property type="gene ID" value="ENSMMOG00000000771.1"/>
</dbReference>
<evidence type="ECO:0000313" key="2">
    <source>
        <dbReference type="Ensembl" id="ENSMMOP00000001012.1"/>
    </source>
</evidence>
<reference evidence="2" key="2">
    <citation type="submission" date="2025-09" db="UniProtKB">
        <authorList>
            <consortium name="Ensembl"/>
        </authorList>
    </citation>
    <scope>IDENTIFICATION</scope>
</reference>
<keyword evidence="1" id="KW-0812">Transmembrane</keyword>
<feature type="transmembrane region" description="Helical" evidence="1">
    <location>
        <begin position="12"/>
        <end position="32"/>
    </location>
</feature>
<dbReference type="PANTHER" id="PTHR34262">
    <property type="entry name" value="TRANSMEMBRANE PROTEIN 220"/>
    <property type="match status" value="1"/>
</dbReference>
<evidence type="ECO:0008006" key="4">
    <source>
        <dbReference type="Google" id="ProtNLM"/>
    </source>
</evidence>
<reference evidence="2" key="1">
    <citation type="submission" date="2025-08" db="UniProtKB">
        <authorList>
            <consortium name="Ensembl"/>
        </authorList>
    </citation>
    <scope>IDENTIFICATION</scope>
</reference>
<dbReference type="InterPro" id="IPR029377">
    <property type="entry name" value="TMEM220"/>
</dbReference>
<dbReference type="AlphaFoldDB" id="A0A3Q3VRJ9"/>
<keyword evidence="3" id="KW-1185">Reference proteome</keyword>
<evidence type="ECO:0000313" key="3">
    <source>
        <dbReference type="Proteomes" id="UP000261620"/>
    </source>
</evidence>
<organism evidence="2 3">
    <name type="scientific">Mola mola</name>
    <name type="common">Ocean sunfish</name>
    <name type="synonym">Tetraodon mola</name>
    <dbReference type="NCBI Taxonomy" id="94237"/>
    <lineage>
        <taxon>Eukaryota</taxon>
        <taxon>Metazoa</taxon>
        <taxon>Chordata</taxon>
        <taxon>Craniata</taxon>
        <taxon>Vertebrata</taxon>
        <taxon>Euteleostomi</taxon>
        <taxon>Actinopterygii</taxon>
        <taxon>Neopterygii</taxon>
        <taxon>Teleostei</taxon>
        <taxon>Neoteleostei</taxon>
        <taxon>Acanthomorphata</taxon>
        <taxon>Eupercaria</taxon>
        <taxon>Tetraodontiformes</taxon>
        <taxon>Molidae</taxon>
        <taxon>Mola</taxon>
    </lineage>
</organism>
<keyword evidence="1" id="KW-1133">Transmembrane helix</keyword>
<accession>A0A3Q3VRJ9</accession>
<keyword evidence="1" id="KW-0472">Membrane</keyword>
<dbReference type="PANTHER" id="PTHR34262:SF1">
    <property type="entry name" value="TRANSMEMBRANE PROTEIN 220"/>
    <property type="match status" value="1"/>
</dbReference>
<sequence length="166" mass="18713">MNTKKSSWLRVIWQACNLSMSFFFALATYVQINDPDAALWMVGYGVPAVLCVFIGLRPHVTETLPWRHLADLHVMLSSAVVAMLGWRLDKERLAGIFQQEEGREFSGLMLTVVWLLLCRHSGGAPLGTLRVSTAVAITAFPFAAWLYYHVHKELRASWPLHCKTAI</sequence>
<feature type="transmembrane region" description="Helical" evidence="1">
    <location>
        <begin position="129"/>
        <end position="148"/>
    </location>
</feature>